<protein>
    <submittedName>
        <fullName evidence="1">Uncharacterized protein</fullName>
    </submittedName>
</protein>
<gene>
    <name evidence="1" type="ORF">AVEN_108716_1</name>
</gene>
<comment type="caution">
    <text evidence="1">The sequence shown here is derived from an EMBL/GenBank/DDBJ whole genome shotgun (WGS) entry which is preliminary data.</text>
</comment>
<evidence type="ECO:0000313" key="2">
    <source>
        <dbReference type="Proteomes" id="UP000499080"/>
    </source>
</evidence>
<name>A0A4Y2JK08_ARAVE</name>
<keyword evidence="2" id="KW-1185">Reference proteome</keyword>
<dbReference type="Proteomes" id="UP000499080">
    <property type="component" value="Unassembled WGS sequence"/>
</dbReference>
<proteinExistence type="predicted"/>
<evidence type="ECO:0000313" key="1">
    <source>
        <dbReference type="EMBL" id="GBM89456.1"/>
    </source>
</evidence>
<dbReference type="AlphaFoldDB" id="A0A4Y2JK08"/>
<accession>A0A4Y2JK08</accession>
<reference evidence="1 2" key="1">
    <citation type="journal article" date="2019" name="Sci. Rep.">
        <title>Orb-weaving spider Araneus ventricosus genome elucidates the spidroin gene catalogue.</title>
        <authorList>
            <person name="Kono N."/>
            <person name="Nakamura H."/>
            <person name="Ohtoshi R."/>
            <person name="Moran D.A.P."/>
            <person name="Shinohara A."/>
            <person name="Yoshida Y."/>
            <person name="Fujiwara M."/>
            <person name="Mori M."/>
            <person name="Tomita M."/>
            <person name="Arakawa K."/>
        </authorList>
    </citation>
    <scope>NUCLEOTIDE SEQUENCE [LARGE SCALE GENOMIC DNA]</scope>
</reference>
<dbReference type="EMBL" id="BGPR01003541">
    <property type="protein sequence ID" value="GBM89456.1"/>
    <property type="molecule type" value="Genomic_DNA"/>
</dbReference>
<organism evidence="1 2">
    <name type="scientific">Araneus ventricosus</name>
    <name type="common">Orbweaver spider</name>
    <name type="synonym">Epeira ventricosa</name>
    <dbReference type="NCBI Taxonomy" id="182803"/>
    <lineage>
        <taxon>Eukaryota</taxon>
        <taxon>Metazoa</taxon>
        <taxon>Ecdysozoa</taxon>
        <taxon>Arthropoda</taxon>
        <taxon>Chelicerata</taxon>
        <taxon>Arachnida</taxon>
        <taxon>Araneae</taxon>
        <taxon>Araneomorphae</taxon>
        <taxon>Entelegynae</taxon>
        <taxon>Araneoidea</taxon>
        <taxon>Araneidae</taxon>
        <taxon>Araneus</taxon>
    </lineage>
</organism>
<sequence length="106" mass="12677">MLFISEDLLPDLKSSRTYFIPKRMNTDEICLFDARFLRSNYPMQVYILPSFRQRCEGELRATFCNFLQCICCCTPTKLKYRNPKTNSSPEEEILWCEIRGISWSWK</sequence>